<dbReference type="GO" id="GO:0008270">
    <property type="term" value="F:zinc ion binding"/>
    <property type="evidence" value="ECO:0007669"/>
    <property type="project" value="InterPro"/>
</dbReference>
<dbReference type="CDD" id="cd08286">
    <property type="entry name" value="FDH_like_ADH2"/>
    <property type="match status" value="1"/>
</dbReference>
<dbReference type="Gene3D" id="3.90.180.10">
    <property type="entry name" value="Medium-chain alcohol dehydrogenases, catalytic domain"/>
    <property type="match status" value="1"/>
</dbReference>
<gene>
    <name evidence="9" type="ORF">GCM10010251_49160</name>
</gene>
<evidence type="ECO:0000256" key="6">
    <source>
        <dbReference type="RuleBase" id="RU361277"/>
    </source>
</evidence>
<dbReference type="Gene3D" id="3.40.50.720">
    <property type="entry name" value="NAD(P)-binding Rossmann-like Domain"/>
    <property type="match status" value="1"/>
</dbReference>
<dbReference type="InterPro" id="IPR013154">
    <property type="entry name" value="ADH-like_N"/>
</dbReference>
<dbReference type="InterPro" id="IPR036291">
    <property type="entry name" value="NAD(P)-bd_dom_sf"/>
</dbReference>
<evidence type="ECO:0000256" key="3">
    <source>
        <dbReference type="ARBA" id="ARBA00022723"/>
    </source>
</evidence>
<dbReference type="InterPro" id="IPR013149">
    <property type="entry name" value="ADH-like_C"/>
</dbReference>
<dbReference type="PANTHER" id="PTHR42813:SF4">
    <property type="entry name" value="NADP-DEPENDENT ISOPROPANOL DEHYDROGENASE"/>
    <property type="match status" value="1"/>
</dbReference>
<dbReference type="GO" id="GO:0016491">
    <property type="term" value="F:oxidoreductase activity"/>
    <property type="evidence" value="ECO:0007669"/>
    <property type="project" value="UniProtKB-KW"/>
</dbReference>
<accession>A0A918FBB1</accession>
<dbReference type="Pfam" id="PF00107">
    <property type="entry name" value="ADH_zinc_N"/>
    <property type="match status" value="1"/>
</dbReference>
<evidence type="ECO:0000256" key="4">
    <source>
        <dbReference type="ARBA" id="ARBA00022833"/>
    </source>
</evidence>
<dbReference type="InterPro" id="IPR002328">
    <property type="entry name" value="ADH_Zn_CS"/>
</dbReference>
<dbReference type="InterPro" id="IPR011032">
    <property type="entry name" value="GroES-like_sf"/>
</dbReference>
<evidence type="ECO:0000256" key="5">
    <source>
        <dbReference type="ARBA" id="ARBA00023002"/>
    </source>
</evidence>
<protein>
    <recommendedName>
        <fullName evidence="8">Enoyl reductase (ER) domain-containing protein</fullName>
    </recommendedName>
</protein>
<evidence type="ECO:0000313" key="9">
    <source>
        <dbReference type="EMBL" id="GGR27429.1"/>
    </source>
</evidence>
<keyword evidence="10" id="KW-1185">Reference proteome</keyword>
<proteinExistence type="inferred from homology"/>
<dbReference type="AlphaFoldDB" id="A0A918FBB1"/>
<dbReference type="PROSITE" id="PS00059">
    <property type="entry name" value="ADH_ZINC"/>
    <property type="match status" value="1"/>
</dbReference>
<sequence length="475" mass="49430">MRCAVPSGPAGDRTPTGATGWTNGVPGSRPAQDFETGPIPVVHPSLRPRSSGDRDGGDVLAADRTTPSGQVTEAAAGPGGRRWTRTYWTWGMCGTMPRRPTAPVLPRHVAEPETEGGSAMKGYVFHGPGHASWQEVPDPGVKDPADAIVRVDAVTICGTDLHILKGDVPGVRPGTVLGHEAVGEIVEIGSNVHSVRPGDRVLVSCITACGRCRFCRQGTYGQCQGGGGWTLGHLIDGTQAEYVRVPFADLSVHALPGTLDGKDAVLLADIFPTAYEVGVLNGHVRPGDTVAVVGAGPIGLAAIATARLFAPERIVAVDLAATRLEAARHLGADAVADAREAPEQLVADLTDGLGADVVVEAVGVPESFEMCTRMVRPGGHVANVGVHGRPATLHLEELWARNVTITTGIVDTSSTPTLLRMAAAGRLPTSDLVTHTFPLDDMEEAYDVFGRAADTGALKVVLGGEQHEVVAVRAA</sequence>
<reference evidence="9" key="1">
    <citation type="journal article" date="2014" name="Int. J. Syst. Evol. Microbiol.">
        <title>Complete genome sequence of Corynebacterium casei LMG S-19264T (=DSM 44701T), isolated from a smear-ripened cheese.</title>
        <authorList>
            <consortium name="US DOE Joint Genome Institute (JGI-PGF)"/>
            <person name="Walter F."/>
            <person name="Albersmeier A."/>
            <person name="Kalinowski J."/>
            <person name="Ruckert C."/>
        </authorList>
    </citation>
    <scope>NUCLEOTIDE SEQUENCE</scope>
    <source>
        <strain evidence="9">JCM 4346</strain>
    </source>
</reference>
<keyword evidence="5" id="KW-0560">Oxidoreductase</keyword>
<name>A0A918FBB1_9ACTN</name>
<evidence type="ECO:0000256" key="1">
    <source>
        <dbReference type="ARBA" id="ARBA00001947"/>
    </source>
</evidence>
<dbReference type="SUPFAM" id="SSF51735">
    <property type="entry name" value="NAD(P)-binding Rossmann-fold domains"/>
    <property type="match status" value="1"/>
</dbReference>
<feature type="region of interest" description="Disordered" evidence="7">
    <location>
        <begin position="1"/>
        <end position="80"/>
    </location>
</feature>
<feature type="domain" description="Enoyl reductase (ER)" evidence="8">
    <location>
        <begin position="127"/>
        <end position="462"/>
    </location>
</feature>
<dbReference type="EMBL" id="BMSX01000012">
    <property type="protein sequence ID" value="GGR27429.1"/>
    <property type="molecule type" value="Genomic_DNA"/>
</dbReference>
<keyword evidence="3 6" id="KW-0479">Metal-binding</keyword>
<evidence type="ECO:0000256" key="2">
    <source>
        <dbReference type="ARBA" id="ARBA00008072"/>
    </source>
</evidence>
<evidence type="ECO:0000313" key="10">
    <source>
        <dbReference type="Proteomes" id="UP000658320"/>
    </source>
</evidence>
<reference evidence="9" key="2">
    <citation type="submission" date="2020-09" db="EMBL/GenBank/DDBJ databases">
        <authorList>
            <person name="Sun Q."/>
            <person name="Ohkuma M."/>
        </authorList>
    </citation>
    <scope>NUCLEOTIDE SEQUENCE</scope>
    <source>
        <strain evidence="9">JCM 4346</strain>
    </source>
</reference>
<comment type="similarity">
    <text evidence="2 6">Belongs to the zinc-containing alcohol dehydrogenase family.</text>
</comment>
<dbReference type="PANTHER" id="PTHR42813">
    <property type="entry name" value="ZINC-TYPE ALCOHOL DEHYDROGENASE-LIKE"/>
    <property type="match status" value="1"/>
</dbReference>
<dbReference type="SMART" id="SM00829">
    <property type="entry name" value="PKS_ER"/>
    <property type="match status" value="1"/>
</dbReference>
<evidence type="ECO:0000256" key="7">
    <source>
        <dbReference type="SAM" id="MobiDB-lite"/>
    </source>
</evidence>
<comment type="cofactor">
    <cofactor evidence="1 6">
        <name>Zn(2+)</name>
        <dbReference type="ChEBI" id="CHEBI:29105"/>
    </cofactor>
</comment>
<dbReference type="Pfam" id="PF08240">
    <property type="entry name" value="ADH_N"/>
    <property type="match status" value="1"/>
</dbReference>
<dbReference type="Proteomes" id="UP000658320">
    <property type="component" value="Unassembled WGS sequence"/>
</dbReference>
<dbReference type="SUPFAM" id="SSF50129">
    <property type="entry name" value="GroES-like"/>
    <property type="match status" value="1"/>
</dbReference>
<dbReference type="InterPro" id="IPR020843">
    <property type="entry name" value="ER"/>
</dbReference>
<evidence type="ECO:0000259" key="8">
    <source>
        <dbReference type="SMART" id="SM00829"/>
    </source>
</evidence>
<comment type="caution">
    <text evidence="9">The sequence shown here is derived from an EMBL/GenBank/DDBJ whole genome shotgun (WGS) entry which is preliminary data.</text>
</comment>
<organism evidence="9 10">
    <name type="scientific">Streptomyces aurantiogriseus</name>
    <dbReference type="NCBI Taxonomy" id="66870"/>
    <lineage>
        <taxon>Bacteria</taxon>
        <taxon>Bacillati</taxon>
        <taxon>Actinomycetota</taxon>
        <taxon>Actinomycetes</taxon>
        <taxon>Kitasatosporales</taxon>
        <taxon>Streptomycetaceae</taxon>
        <taxon>Streptomyces</taxon>
    </lineage>
</organism>
<keyword evidence="4 6" id="KW-0862">Zinc</keyword>